<comment type="caution">
    <text evidence="4">The sequence shown here is derived from an EMBL/GenBank/DDBJ whole genome shotgun (WGS) entry which is preliminary data.</text>
</comment>
<evidence type="ECO:0000259" key="3">
    <source>
        <dbReference type="Pfam" id="PF02517"/>
    </source>
</evidence>
<dbReference type="AlphaFoldDB" id="A0A4R6B3K6"/>
<gene>
    <name evidence="4" type="ORF">E2L05_07160</name>
</gene>
<feature type="region of interest" description="Disordered" evidence="1">
    <location>
        <begin position="1"/>
        <end position="27"/>
    </location>
</feature>
<keyword evidence="5" id="KW-1185">Reference proteome</keyword>
<dbReference type="OrthoDB" id="7171777at2"/>
<feature type="domain" description="CAAX prenyl protease 2/Lysostaphin resistance protein A-like" evidence="3">
    <location>
        <begin position="200"/>
        <end position="297"/>
    </location>
</feature>
<keyword evidence="2" id="KW-0472">Membrane</keyword>
<feature type="transmembrane region" description="Helical" evidence="2">
    <location>
        <begin position="236"/>
        <end position="253"/>
    </location>
</feature>
<feature type="transmembrane region" description="Helical" evidence="2">
    <location>
        <begin position="297"/>
        <end position="315"/>
    </location>
</feature>
<feature type="transmembrane region" description="Helical" evidence="2">
    <location>
        <begin position="197"/>
        <end position="215"/>
    </location>
</feature>
<feature type="transmembrane region" description="Helical" evidence="2">
    <location>
        <begin position="327"/>
        <end position="344"/>
    </location>
</feature>
<dbReference type="GO" id="GO:0004175">
    <property type="term" value="F:endopeptidase activity"/>
    <property type="evidence" value="ECO:0007669"/>
    <property type="project" value="UniProtKB-ARBA"/>
</dbReference>
<organism evidence="4 5">
    <name type="scientific">Meridianimarinicoccus aquatilis</name>
    <dbReference type="NCBI Taxonomy" id="2552766"/>
    <lineage>
        <taxon>Bacteria</taxon>
        <taxon>Pseudomonadati</taxon>
        <taxon>Pseudomonadota</taxon>
        <taxon>Alphaproteobacteria</taxon>
        <taxon>Rhodobacterales</taxon>
        <taxon>Paracoccaceae</taxon>
        <taxon>Meridianimarinicoccus</taxon>
    </lineage>
</organism>
<dbReference type="EMBL" id="SMZO01000012">
    <property type="protein sequence ID" value="TDL89223.1"/>
    <property type="molecule type" value="Genomic_DNA"/>
</dbReference>
<reference evidence="4 5" key="1">
    <citation type="submission" date="2019-03" db="EMBL/GenBank/DDBJ databases">
        <title>Rhodobacteraceae bacterium SM1902, a new member of the family Rhodobacteraceae isolated from Yantai.</title>
        <authorList>
            <person name="Sun Y."/>
        </authorList>
    </citation>
    <scope>NUCLEOTIDE SEQUENCE [LARGE SCALE GENOMIC DNA]</scope>
    <source>
        <strain evidence="4 5">SM1902</strain>
    </source>
</reference>
<keyword evidence="4" id="KW-0645">Protease</keyword>
<dbReference type="Pfam" id="PF02517">
    <property type="entry name" value="Rce1-like"/>
    <property type="match status" value="1"/>
</dbReference>
<keyword evidence="2" id="KW-0812">Transmembrane</keyword>
<feature type="transmembrane region" description="Helical" evidence="2">
    <location>
        <begin position="165"/>
        <end position="185"/>
    </location>
</feature>
<dbReference type="GO" id="GO:0080120">
    <property type="term" value="P:CAAX-box protein maturation"/>
    <property type="evidence" value="ECO:0007669"/>
    <property type="project" value="UniProtKB-ARBA"/>
</dbReference>
<accession>A0A4R6B3K6</accession>
<dbReference type="GO" id="GO:0006508">
    <property type="term" value="P:proteolysis"/>
    <property type="evidence" value="ECO:0007669"/>
    <property type="project" value="UniProtKB-KW"/>
</dbReference>
<evidence type="ECO:0000256" key="1">
    <source>
        <dbReference type="SAM" id="MobiDB-lite"/>
    </source>
</evidence>
<evidence type="ECO:0000256" key="2">
    <source>
        <dbReference type="SAM" id="Phobius"/>
    </source>
</evidence>
<feature type="transmembrane region" description="Helical" evidence="2">
    <location>
        <begin position="125"/>
        <end position="145"/>
    </location>
</feature>
<dbReference type="InterPro" id="IPR003675">
    <property type="entry name" value="Rce1/LyrA-like_dom"/>
</dbReference>
<evidence type="ECO:0000313" key="4">
    <source>
        <dbReference type="EMBL" id="TDL89223.1"/>
    </source>
</evidence>
<keyword evidence="2" id="KW-1133">Transmembrane helix</keyword>
<keyword evidence="4" id="KW-0482">Metalloprotease</keyword>
<name>A0A4R6B3K6_9RHOB</name>
<protein>
    <submittedName>
        <fullName evidence="4">CPBP family intramembrane metalloprotease</fullName>
    </submittedName>
</protein>
<dbReference type="GO" id="GO:0008237">
    <property type="term" value="F:metallopeptidase activity"/>
    <property type="evidence" value="ECO:0007669"/>
    <property type="project" value="UniProtKB-KW"/>
</dbReference>
<dbReference type="Proteomes" id="UP000294562">
    <property type="component" value="Unassembled WGS sequence"/>
</dbReference>
<feature type="compositionally biased region" description="Polar residues" evidence="1">
    <location>
        <begin position="1"/>
        <end position="10"/>
    </location>
</feature>
<evidence type="ECO:0000313" key="5">
    <source>
        <dbReference type="Proteomes" id="UP000294562"/>
    </source>
</evidence>
<keyword evidence="4" id="KW-0378">Hydrolase</keyword>
<feature type="transmembrane region" description="Helical" evidence="2">
    <location>
        <begin position="80"/>
        <end position="105"/>
    </location>
</feature>
<feature type="transmembrane region" description="Helical" evidence="2">
    <location>
        <begin position="259"/>
        <end position="277"/>
    </location>
</feature>
<proteinExistence type="predicted"/>
<sequence length="350" mass="37289">MGSSAKNYGQTGIGKPRHRRKGNQPTRSGALVRLPMHLYRARYPETALKEQGPCTMRLSRTRPFVRFVEPARTRPAVWRLIFGLFIVALVQSLCLLAVFGGLAYFSGPDNAGLWVAKLAVASTPASAIGVLATFIPLLGGVWLALRVMHKRSLRSAMGARPWAGALRGATVTSAVFAPFLILEMAFSGSVSNLPLGLWSKLLALTVLGVAVQTLAEEALFRGYALQQLAARFRSPLIWGGLPALAFGVLHYDTTRMGDAAPVAVALAALFGVLAADLTARSGGLGLAWGMHFSNNMFGLALLGTPGSITGLALRVTPHDAADIAQNPFLGLAWAIPLLIAWAFLRRGLRG</sequence>